<keyword evidence="2" id="KW-0472">Membrane</keyword>
<dbReference type="Pfam" id="PF04977">
    <property type="entry name" value="DivIC"/>
    <property type="match status" value="1"/>
</dbReference>
<keyword evidence="2" id="KW-0812">Transmembrane</keyword>
<keyword evidence="4" id="KW-1185">Reference proteome</keyword>
<evidence type="ECO:0000313" key="3">
    <source>
        <dbReference type="EMBL" id="SJZ48227.1"/>
    </source>
</evidence>
<keyword evidence="3" id="KW-0132">Cell division</keyword>
<dbReference type="RefSeq" id="WP_085932928.1">
    <property type="nucleotide sequence ID" value="NZ_FUWJ01000001.1"/>
</dbReference>
<keyword evidence="3" id="KW-0131">Cell cycle</keyword>
<evidence type="ECO:0000256" key="1">
    <source>
        <dbReference type="SAM" id="Coils"/>
    </source>
</evidence>
<proteinExistence type="predicted"/>
<gene>
    <name evidence="3" type="ORF">SAMN02745126_01281</name>
</gene>
<dbReference type="EMBL" id="FUWJ01000001">
    <property type="protein sequence ID" value="SJZ48227.1"/>
    <property type="molecule type" value="Genomic_DNA"/>
</dbReference>
<dbReference type="GO" id="GO:0051301">
    <property type="term" value="P:cell division"/>
    <property type="evidence" value="ECO:0007669"/>
    <property type="project" value="UniProtKB-KW"/>
</dbReference>
<dbReference type="STRING" id="225324.SAMN02745126_01281"/>
<dbReference type="Proteomes" id="UP000190092">
    <property type="component" value="Unassembled WGS sequence"/>
</dbReference>
<evidence type="ECO:0000313" key="4">
    <source>
        <dbReference type="Proteomes" id="UP000190092"/>
    </source>
</evidence>
<evidence type="ECO:0000256" key="2">
    <source>
        <dbReference type="SAM" id="Phobius"/>
    </source>
</evidence>
<dbReference type="InterPro" id="IPR007060">
    <property type="entry name" value="FtsL/DivIC"/>
</dbReference>
<dbReference type="OrthoDB" id="9815600at2"/>
<organism evidence="3 4">
    <name type="scientific">Enhydrobacter aerosaccus</name>
    <dbReference type="NCBI Taxonomy" id="225324"/>
    <lineage>
        <taxon>Bacteria</taxon>
        <taxon>Pseudomonadati</taxon>
        <taxon>Pseudomonadota</taxon>
        <taxon>Alphaproteobacteria</taxon>
        <taxon>Hyphomicrobiales</taxon>
        <taxon>Enhydrobacter</taxon>
    </lineage>
</organism>
<sequence>MLLRPRQILAPVIFATVFGYFGYHLVNGDRGLLAMVHLQRENQIADQNLAEAEATRKIWERRVSELRNQSIDPDMLDERARILLNYARKDDIIIFTPTR</sequence>
<keyword evidence="2" id="KW-1133">Transmembrane helix</keyword>
<feature type="transmembrane region" description="Helical" evidence="2">
    <location>
        <begin position="6"/>
        <end position="26"/>
    </location>
</feature>
<name>A0A1T4L116_9HYPH</name>
<feature type="coiled-coil region" evidence="1">
    <location>
        <begin position="35"/>
        <end position="69"/>
    </location>
</feature>
<dbReference type="AlphaFoldDB" id="A0A1T4L116"/>
<keyword evidence="1" id="KW-0175">Coiled coil</keyword>
<accession>A0A1T4L116</accession>
<protein>
    <submittedName>
        <fullName evidence="3">Cell division protein FtsB</fullName>
    </submittedName>
</protein>
<reference evidence="4" key="1">
    <citation type="submission" date="2017-02" db="EMBL/GenBank/DDBJ databases">
        <authorList>
            <person name="Varghese N."/>
            <person name="Submissions S."/>
        </authorList>
    </citation>
    <scope>NUCLEOTIDE SEQUENCE [LARGE SCALE GENOMIC DNA]</scope>
    <source>
        <strain evidence="4">ATCC 27094</strain>
    </source>
</reference>